<proteinExistence type="evidence at transcript level"/>
<dbReference type="AlphaFoldDB" id="A0A023G0E2"/>
<keyword evidence="1" id="KW-0732">Signal</keyword>
<reference evidence="2" key="1">
    <citation type="submission" date="2014-03" db="EMBL/GenBank/DDBJ databases">
        <title>The sialotranscriptome of Amblyomma triste, Amblyomma parvum and Amblyomma cajennense ticks, uncovered by 454-based RNA-seq.</title>
        <authorList>
            <person name="Garcia G.R."/>
            <person name="Gardinassi L.G."/>
            <person name="Ribeiro J.M."/>
            <person name="Anatrielo E."/>
            <person name="Ferreira B.R."/>
            <person name="Moreira H.N."/>
            <person name="Mafra C."/>
            <person name="Olegario M.M."/>
            <person name="Szabo P.J."/>
            <person name="Miranda-Santos I.K."/>
            <person name="Maruyama S.R."/>
        </authorList>
    </citation>
    <scope>NUCLEOTIDE SEQUENCE</scope>
    <source>
        <strain evidence="2">Araguapaz</strain>
        <tissue evidence="2">Salivary glands</tissue>
    </source>
</reference>
<accession>A0A023G0E2</accession>
<sequence length="113" mass="12701">MLLLLFMRLVHATHACSFTETNQRIVASSHASYAILMLELYAQCNSQGCDLTIRTHCELLEPDISGMLFVCCKVLKKLHSTNCRTVWYLSATRMNVSLFQNTLETARAPCASV</sequence>
<dbReference type="EMBL" id="GBBL01000166">
    <property type="protein sequence ID" value="JAC27154.1"/>
    <property type="molecule type" value="mRNA"/>
</dbReference>
<protein>
    <submittedName>
        <fullName evidence="2">Putative secreted protein</fullName>
    </submittedName>
</protein>
<feature type="chain" id="PRO_5013153112" evidence="1">
    <location>
        <begin position="16"/>
        <end position="113"/>
    </location>
</feature>
<name>A0A023G0E2_AMBPA</name>
<evidence type="ECO:0000256" key="1">
    <source>
        <dbReference type="SAM" id="SignalP"/>
    </source>
</evidence>
<evidence type="ECO:0000313" key="2">
    <source>
        <dbReference type="EMBL" id="JAC27154.1"/>
    </source>
</evidence>
<organism evidence="2">
    <name type="scientific">Amblyomma parvum</name>
    <name type="common">South American tick</name>
    <dbReference type="NCBI Taxonomy" id="251391"/>
    <lineage>
        <taxon>Eukaryota</taxon>
        <taxon>Metazoa</taxon>
        <taxon>Ecdysozoa</taxon>
        <taxon>Arthropoda</taxon>
        <taxon>Chelicerata</taxon>
        <taxon>Arachnida</taxon>
        <taxon>Acari</taxon>
        <taxon>Parasitiformes</taxon>
        <taxon>Ixodida</taxon>
        <taxon>Ixodoidea</taxon>
        <taxon>Ixodidae</taxon>
        <taxon>Amblyomminae</taxon>
        <taxon>Amblyomma</taxon>
    </lineage>
</organism>
<feature type="signal peptide" evidence="1">
    <location>
        <begin position="1"/>
        <end position="15"/>
    </location>
</feature>